<feature type="compositionally biased region" description="Polar residues" evidence="5">
    <location>
        <begin position="304"/>
        <end position="318"/>
    </location>
</feature>
<evidence type="ECO:0000256" key="4">
    <source>
        <dbReference type="RuleBase" id="RU000304"/>
    </source>
</evidence>
<accession>A0A9P6EQI0</accession>
<evidence type="ECO:0000256" key="5">
    <source>
        <dbReference type="SAM" id="MobiDB-lite"/>
    </source>
</evidence>
<keyword evidence="7" id="KW-0418">Kinase</keyword>
<protein>
    <submittedName>
        <fullName evidence="7">Kinase-like domain-containing protein</fullName>
    </submittedName>
</protein>
<evidence type="ECO:0000256" key="3">
    <source>
        <dbReference type="PROSITE-ProRule" id="PRU10141"/>
    </source>
</evidence>
<dbReference type="PROSITE" id="PS00108">
    <property type="entry name" value="PROTEIN_KINASE_ST"/>
    <property type="match status" value="1"/>
</dbReference>
<keyword evidence="4" id="KW-0723">Serine/threonine-protein kinase</keyword>
<dbReference type="Proteomes" id="UP000807306">
    <property type="component" value="Unassembled WGS sequence"/>
</dbReference>
<name>A0A9P6EQI0_9AGAR</name>
<evidence type="ECO:0000313" key="8">
    <source>
        <dbReference type="Proteomes" id="UP000807306"/>
    </source>
</evidence>
<dbReference type="SMART" id="SM00220">
    <property type="entry name" value="S_TKc"/>
    <property type="match status" value="1"/>
</dbReference>
<keyword evidence="1 3" id="KW-0547">Nucleotide-binding</keyword>
<keyword evidence="2 3" id="KW-0067">ATP-binding</keyword>
<feature type="binding site" evidence="3">
    <location>
        <position position="56"/>
    </location>
    <ligand>
        <name>ATP</name>
        <dbReference type="ChEBI" id="CHEBI:30616"/>
    </ligand>
</feature>
<evidence type="ECO:0000259" key="6">
    <source>
        <dbReference type="PROSITE" id="PS50011"/>
    </source>
</evidence>
<feature type="region of interest" description="Disordered" evidence="5">
    <location>
        <begin position="373"/>
        <end position="408"/>
    </location>
</feature>
<dbReference type="OrthoDB" id="541276at2759"/>
<feature type="compositionally biased region" description="Low complexity" evidence="5">
    <location>
        <begin position="380"/>
        <end position="408"/>
    </location>
</feature>
<keyword evidence="7" id="KW-0808">Transferase</keyword>
<proteinExistence type="inferred from homology"/>
<reference evidence="7" key="1">
    <citation type="submission" date="2020-11" db="EMBL/GenBank/DDBJ databases">
        <authorList>
            <consortium name="DOE Joint Genome Institute"/>
            <person name="Ahrendt S."/>
            <person name="Riley R."/>
            <person name="Andreopoulos W."/>
            <person name="Labutti K."/>
            <person name="Pangilinan J."/>
            <person name="Ruiz-Duenas F.J."/>
            <person name="Barrasa J.M."/>
            <person name="Sanchez-Garcia M."/>
            <person name="Camarero S."/>
            <person name="Miyauchi S."/>
            <person name="Serrano A."/>
            <person name="Linde D."/>
            <person name="Babiker R."/>
            <person name="Drula E."/>
            <person name="Ayuso-Fernandez I."/>
            <person name="Pacheco R."/>
            <person name="Padilla G."/>
            <person name="Ferreira P."/>
            <person name="Barriuso J."/>
            <person name="Kellner H."/>
            <person name="Castanera R."/>
            <person name="Alfaro M."/>
            <person name="Ramirez L."/>
            <person name="Pisabarro A.G."/>
            <person name="Kuo A."/>
            <person name="Tritt A."/>
            <person name="Lipzen A."/>
            <person name="He G."/>
            <person name="Yan M."/>
            <person name="Ng V."/>
            <person name="Cullen D."/>
            <person name="Martin F."/>
            <person name="Rosso M.-N."/>
            <person name="Henrissat B."/>
            <person name="Hibbett D."/>
            <person name="Martinez A.T."/>
            <person name="Grigoriev I.V."/>
        </authorList>
    </citation>
    <scope>NUCLEOTIDE SEQUENCE</scope>
    <source>
        <strain evidence="7">CBS 506.95</strain>
    </source>
</reference>
<dbReference type="Gene3D" id="1.10.510.10">
    <property type="entry name" value="Transferase(Phosphotransferase) domain 1"/>
    <property type="match status" value="1"/>
</dbReference>
<dbReference type="EMBL" id="MU157826">
    <property type="protein sequence ID" value="KAF9534206.1"/>
    <property type="molecule type" value="Genomic_DNA"/>
</dbReference>
<dbReference type="InterPro" id="IPR008271">
    <property type="entry name" value="Ser/Thr_kinase_AS"/>
</dbReference>
<dbReference type="GO" id="GO:0044773">
    <property type="term" value="P:mitotic DNA damage checkpoint signaling"/>
    <property type="evidence" value="ECO:0007669"/>
    <property type="project" value="TreeGrafter"/>
</dbReference>
<dbReference type="PROSITE" id="PS50011">
    <property type="entry name" value="PROTEIN_KINASE_DOM"/>
    <property type="match status" value="1"/>
</dbReference>
<dbReference type="InterPro" id="IPR000719">
    <property type="entry name" value="Prot_kinase_dom"/>
</dbReference>
<dbReference type="PROSITE" id="PS00107">
    <property type="entry name" value="PROTEIN_KINASE_ATP"/>
    <property type="match status" value="1"/>
</dbReference>
<evidence type="ECO:0000313" key="7">
    <source>
        <dbReference type="EMBL" id="KAF9534206.1"/>
    </source>
</evidence>
<feature type="region of interest" description="Disordered" evidence="5">
    <location>
        <begin position="302"/>
        <end position="332"/>
    </location>
</feature>
<comment type="caution">
    <text evidence="7">The sequence shown here is derived from an EMBL/GenBank/DDBJ whole genome shotgun (WGS) entry which is preliminary data.</text>
</comment>
<sequence length="469" mass="51503">MGRIAQTDLMPDFTGRSLDGGRYRILELLGAGAYGKVYRAIDLHCKSSPPKLYAIKCMNNPAPGTHNALLQEREFAHHTIVSGHPNVVGFHRYWEDGLFVYVVLDLCSGGDLFGAITEKRLFQHNGQLIKKTFVQLICALEHCHKLGIYHRDIKPENVLCSNDGTNVRLADFGLSSINKTSSDFGCGSSYYMSPECIGRQSSNEEEIPYSTAENDVWALGVILTNMVTGRNPWRYAVPQDDCYVAFTKDRDFLKRVLPISSGVNSILKKVFTVQPSRRITLSALKEEVLRLESFFGDEEKQSTKLESSIPTRNPSRPTLPSHGSEVINTNVSSPDFEDDCIIVEIEHGSVSTRPSSVLHPPNSKVITKNFTLVGSDDTNSVPSTSLSSSSSESEGPITPETHPVVDDPAVDIPDISGEGLGPAADFAGVQPLVITKERIVSPQKSRRPADILRSAVQRIKILSKGEAYA</sequence>
<dbReference type="PANTHER" id="PTHR44167">
    <property type="entry name" value="OVARIAN-SPECIFIC SERINE/THREONINE-PROTEIN KINASE LOK-RELATED"/>
    <property type="match status" value="1"/>
</dbReference>
<keyword evidence="8" id="KW-1185">Reference proteome</keyword>
<dbReference type="SUPFAM" id="SSF56112">
    <property type="entry name" value="Protein kinase-like (PK-like)"/>
    <property type="match status" value="1"/>
</dbReference>
<dbReference type="GO" id="GO:0004674">
    <property type="term" value="F:protein serine/threonine kinase activity"/>
    <property type="evidence" value="ECO:0007669"/>
    <property type="project" value="UniProtKB-KW"/>
</dbReference>
<dbReference type="Pfam" id="PF00069">
    <property type="entry name" value="Pkinase"/>
    <property type="match status" value="1"/>
</dbReference>
<dbReference type="PANTHER" id="PTHR44167:SF24">
    <property type="entry name" value="SERINE_THREONINE-PROTEIN KINASE CHK2"/>
    <property type="match status" value="1"/>
</dbReference>
<evidence type="ECO:0000256" key="2">
    <source>
        <dbReference type="ARBA" id="ARBA00022840"/>
    </source>
</evidence>
<dbReference type="AlphaFoldDB" id="A0A9P6EQI0"/>
<dbReference type="GO" id="GO:0005634">
    <property type="term" value="C:nucleus"/>
    <property type="evidence" value="ECO:0007669"/>
    <property type="project" value="TreeGrafter"/>
</dbReference>
<evidence type="ECO:0000256" key="1">
    <source>
        <dbReference type="ARBA" id="ARBA00022741"/>
    </source>
</evidence>
<organism evidence="7 8">
    <name type="scientific">Crepidotus variabilis</name>
    <dbReference type="NCBI Taxonomy" id="179855"/>
    <lineage>
        <taxon>Eukaryota</taxon>
        <taxon>Fungi</taxon>
        <taxon>Dikarya</taxon>
        <taxon>Basidiomycota</taxon>
        <taxon>Agaricomycotina</taxon>
        <taxon>Agaricomycetes</taxon>
        <taxon>Agaricomycetidae</taxon>
        <taxon>Agaricales</taxon>
        <taxon>Agaricineae</taxon>
        <taxon>Crepidotaceae</taxon>
        <taxon>Crepidotus</taxon>
    </lineage>
</organism>
<dbReference type="GO" id="GO:0005524">
    <property type="term" value="F:ATP binding"/>
    <property type="evidence" value="ECO:0007669"/>
    <property type="project" value="UniProtKB-UniRule"/>
</dbReference>
<dbReference type="InterPro" id="IPR011009">
    <property type="entry name" value="Kinase-like_dom_sf"/>
</dbReference>
<gene>
    <name evidence="7" type="ORF">CPB83DRAFT_781553</name>
</gene>
<feature type="domain" description="Protein kinase" evidence="6">
    <location>
        <begin position="23"/>
        <end position="295"/>
    </location>
</feature>
<dbReference type="InterPro" id="IPR017441">
    <property type="entry name" value="Protein_kinase_ATP_BS"/>
</dbReference>
<comment type="similarity">
    <text evidence="4">Belongs to the protein kinase superfamily.</text>
</comment>